<dbReference type="Proteomes" id="UP000639396">
    <property type="component" value="Unassembled WGS sequence"/>
</dbReference>
<evidence type="ECO:0000256" key="1">
    <source>
        <dbReference type="SAM" id="Phobius"/>
    </source>
</evidence>
<organism evidence="2 3">
    <name type="scientific">Paenibacillus oceani</name>
    <dbReference type="NCBI Taxonomy" id="2772510"/>
    <lineage>
        <taxon>Bacteria</taxon>
        <taxon>Bacillati</taxon>
        <taxon>Bacillota</taxon>
        <taxon>Bacilli</taxon>
        <taxon>Bacillales</taxon>
        <taxon>Paenibacillaceae</taxon>
        <taxon>Paenibacillus</taxon>
    </lineage>
</organism>
<dbReference type="InterPro" id="IPR007354">
    <property type="entry name" value="CruF-like"/>
</dbReference>
<dbReference type="RefSeq" id="WP_190925330.1">
    <property type="nucleotide sequence ID" value="NZ_JACXJA010000005.1"/>
</dbReference>
<dbReference type="PANTHER" id="PTHR39419">
    <property type="entry name" value="SLL0814 PROTEIN"/>
    <property type="match status" value="1"/>
</dbReference>
<reference evidence="2" key="1">
    <citation type="submission" date="2020-09" db="EMBL/GenBank/DDBJ databases">
        <title>A novel bacterium of genus Paenibacillus, isolated from South China Sea.</title>
        <authorList>
            <person name="Huang H."/>
            <person name="Mo K."/>
            <person name="Hu Y."/>
        </authorList>
    </citation>
    <scope>NUCLEOTIDE SEQUENCE</scope>
    <source>
        <strain evidence="2">IB182363</strain>
    </source>
</reference>
<keyword evidence="3" id="KW-1185">Reference proteome</keyword>
<keyword evidence="1" id="KW-0812">Transmembrane</keyword>
<dbReference type="Pfam" id="PF04240">
    <property type="entry name" value="Caroten_synth"/>
    <property type="match status" value="1"/>
</dbReference>
<feature type="transmembrane region" description="Helical" evidence="1">
    <location>
        <begin position="125"/>
        <end position="142"/>
    </location>
</feature>
<name>A0A927C5V0_9BACL</name>
<accession>A0A927C5V0</accession>
<feature type="transmembrane region" description="Helical" evidence="1">
    <location>
        <begin position="57"/>
        <end position="78"/>
    </location>
</feature>
<keyword evidence="1" id="KW-0472">Membrane</keyword>
<feature type="transmembrane region" description="Helical" evidence="1">
    <location>
        <begin position="6"/>
        <end position="36"/>
    </location>
</feature>
<gene>
    <name evidence="2" type="ORF">IDH45_05185</name>
</gene>
<evidence type="ECO:0000313" key="2">
    <source>
        <dbReference type="EMBL" id="MBD2861384.1"/>
    </source>
</evidence>
<sequence length="263" mass="28763">MGYLFWFWYAVGFGLLVFYRVPHFLGFSNGLFLLFFAMYAISMEIRVSRLGGSGSALYLYARASVVFISTMLIEAYGVATAIPFGRYDYTPVLGITAWGVPLAIGAAWVGVVSVCSAMSASASRLWSAVQTGLWAMCFDFVLDPASEASGFWKWSDSGFYYGIPWQNFASWFVIAFVLAWLLYPPRRSDKACGPSISAAPFRLYQALVVLFGILAWKAGLSAAGFAAILITAAAEGRLYDARRKVAKGGGRREANPRGQTKVV</sequence>
<feature type="transmembrane region" description="Helical" evidence="1">
    <location>
        <begin position="162"/>
        <end position="183"/>
    </location>
</feature>
<dbReference type="AlphaFoldDB" id="A0A927C5V0"/>
<protein>
    <submittedName>
        <fullName evidence="2">Carotenoid biosynthesis protein</fullName>
    </submittedName>
</protein>
<comment type="caution">
    <text evidence="2">The sequence shown here is derived from an EMBL/GenBank/DDBJ whole genome shotgun (WGS) entry which is preliminary data.</text>
</comment>
<dbReference type="EMBL" id="JACXJA010000005">
    <property type="protein sequence ID" value="MBD2861384.1"/>
    <property type="molecule type" value="Genomic_DNA"/>
</dbReference>
<proteinExistence type="predicted"/>
<evidence type="ECO:0000313" key="3">
    <source>
        <dbReference type="Proteomes" id="UP000639396"/>
    </source>
</evidence>
<dbReference type="PANTHER" id="PTHR39419:SF1">
    <property type="entry name" value="SLL0814 PROTEIN"/>
    <property type="match status" value="1"/>
</dbReference>
<keyword evidence="1" id="KW-1133">Transmembrane helix</keyword>
<feature type="transmembrane region" description="Helical" evidence="1">
    <location>
        <begin position="98"/>
        <end position="118"/>
    </location>
</feature>